<reference evidence="5" key="1">
    <citation type="submission" date="2019-04" db="EMBL/GenBank/DDBJ databases">
        <title>Draft genome sequence of Pseudonocardiaceae bacterium SL3-2-4.</title>
        <authorList>
            <person name="Ningsih F."/>
            <person name="Yokota A."/>
            <person name="Sakai Y."/>
            <person name="Nanatani K."/>
            <person name="Yabe S."/>
            <person name="Oetari A."/>
            <person name="Sjamsuridzal W."/>
        </authorList>
    </citation>
    <scope>NUCLEOTIDE SEQUENCE [LARGE SCALE GENOMIC DNA]</scope>
    <source>
        <strain evidence="5">SL3-2-4</strain>
    </source>
</reference>
<keyword evidence="5" id="KW-1185">Reference proteome</keyword>
<feature type="domain" description="SAF" evidence="3">
    <location>
        <begin position="69"/>
        <end position="132"/>
    </location>
</feature>
<dbReference type="SMART" id="SM00858">
    <property type="entry name" value="SAF"/>
    <property type="match status" value="1"/>
</dbReference>
<name>A0A4D4JGM3_9PSEU</name>
<sequence>MSTNITTQADAGRSRSGSGSWVAESRKSASRLRGTNRRRSIPYLLLGVLLVLACAGGFAVVSLKAGNRQPVLALARPVAVGQVLTVQDLRQVNVAVDPGVPVVDASQATSVVGKTLSTSLPPGTLLTPGVLSGAGIPAAGQAIAALALKAGQFPPEVSPGAHVSVVFVPGQAGSALASPPSPDASTVWPAVVTSVTSPPNEQTTVISVQLSEGCRRTRENLGGRTQKPRSADIRSLGLWPVDLQMLTLM</sequence>
<dbReference type="EMBL" id="BJFL01000043">
    <property type="protein sequence ID" value="GDY33459.1"/>
    <property type="molecule type" value="Genomic_DNA"/>
</dbReference>
<evidence type="ECO:0000256" key="1">
    <source>
        <dbReference type="SAM" id="MobiDB-lite"/>
    </source>
</evidence>
<keyword evidence="2" id="KW-1133">Transmembrane helix</keyword>
<keyword evidence="2" id="KW-0472">Membrane</keyword>
<keyword evidence="2" id="KW-0812">Transmembrane</keyword>
<accession>A0A4D4JGM3</accession>
<evidence type="ECO:0000256" key="2">
    <source>
        <dbReference type="SAM" id="Phobius"/>
    </source>
</evidence>
<feature type="transmembrane region" description="Helical" evidence="2">
    <location>
        <begin position="41"/>
        <end position="63"/>
    </location>
</feature>
<feature type="region of interest" description="Disordered" evidence="1">
    <location>
        <begin position="1"/>
        <end position="32"/>
    </location>
</feature>
<evidence type="ECO:0000259" key="3">
    <source>
        <dbReference type="SMART" id="SM00858"/>
    </source>
</evidence>
<dbReference type="Proteomes" id="UP000298860">
    <property type="component" value="Unassembled WGS sequence"/>
</dbReference>
<evidence type="ECO:0000313" key="4">
    <source>
        <dbReference type="EMBL" id="GDY33459.1"/>
    </source>
</evidence>
<proteinExistence type="predicted"/>
<gene>
    <name evidence="4" type="ORF">GTS_50920</name>
</gene>
<comment type="caution">
    <text evidence="4">The sequence shown here is derived from an EMBL/GenBank/DDBJ whole genome shotgun (WGS) entry which is preliminary data.</text>
</comment>
<organism evidence="4 5">
    <name type="scientific">Gandjariella thermophila</name>
    <dbReference type="NCBI Taxonomy" id="1931992"/>
    <lineage>
        <taxon>Bacteria</taxon>
        <taxon>Bacillati</taxon>
        <taxon>Actinomycetota</taxon>
        <taxon>Actinomycetes</taxon>
        <taxon>Pseudonocardiales</taxon>
        <taxon>Pseudonocardiaceae</taxon>
        <taxon>Gandjariella</taxon>
    </lineage>
</organism>
<dbReference type="InterPro" id="IPR013974">
    <property type="entry name" value="SAF"/>
</dbReference>
<dbReference type="Pfam" id="PF08666">
    <property type="entry name" value="SAF"/>
    <property type="match status" value="1"/>
</dbReference>
<protein>
    <recommendedName>
        <fullName evidence="3">SAF domain-containing protein</fullName>
    </recommendedName>
</protein>
<dbReference type="OrthoDB" id="3214303at2"/>
<dbReference type="AlphaFoldDB" id="A0A4D4JGM3"/>
<evidence type="ECO:0000313" key="5">
    <source>
        <dbReference type="Proteomes" id="UP000298860"/>
    </source>
</evidence>
<dbReference type="CDD" id="cd11614">
    <property type="entry name" value="SAF_CpaB_FlgA_like"/>
    <property type="match status" value="1"/>
</dbReference>